<proteinExistence type="predicted"/>
<dbReference type="Proteomes" id="UP000515153">
    <property type="component" value="Unplaced"/>
</dbReference>
<accession>A0A6P8BBG4</accession>
<dbReference type="RefSeq" id="XP_030984527.1">
    <property type="nucleotide sequence ID" value="XM_031124075.1"/>
</dbReference>
<name>A0A6P8BBG4_PYRGI</name>
<dbReference type="GeneID" id="41958984"/>
<evidence type="ECO:0000313" key="2">
    <source>
        <dbReference type="RefSeq" id="XP_030984527.1"/>
    </source>
</evidence>
<dbReference type="AlphaFoldDB" id="A0A6P8BBG4"/>
<evidence type="ECO:0000313" key="1">
    <source>
        <dbReference type="Proteomes" id="UP000515153"/>
    </source>
</evidence>
<organism evidence="1 2">
    <name type="scientific">Pyricularia grisea</name>
    <name type="common">Crabgrass-specific blast fungus</name>
    <name type="synonym">Magnaporthe grisea</name>
    <dbReference type="NCBI Taxonomy" id="148305"/>
    <lineage>
        <taxon>Eukaryota</taxon>
        <taxon>Fungi</taxon>
        <taxon>Dikarya</taxon>
        <taxon>Ascomycota</taxon>
        <taxon>Pezizomycotina</taxon>
        <taxon>Sordariomycetes</taxon>
        <taxon>Sordariomycetidae</taxon>
        <taxon>Magnaporthales</taxon>
        <taxon>Pyriculariaceae</taxon>
        <taxon>Pyricularia</taxon>
    </lineage>
</organism>
<reference evidence="2" key="3">
    <citation type="submission" date="2025-08" db="UniProtKB">
        <authorList>
            <consortium name="RefSeq"/>
        </authorList>
    </citation>
    <scope>IDENTIFICATION</scope>
    <source>
        <strain evidence="2">NI907</strain>
    </source>
</reference>
<reference evidence="2" key="2">
    <citation type="submission" date="2019-10" db="EMBL/GenBank/DDBJ databases">
        <authorList>
            <consortium name="NCBI Genome Project"/>
        </authorList>
    </citation>
    <scope>NUCLEOTIDE SEQUENCE</scope>
    <source>
        <strain evidence="2">NI907</strain>
    </source>
</reference>
<dbReference type="KEGG" id="pgri:PgNI_04023"/>
<sequence>MHSAGGNTEQFRINHCDCRPFFLSVVSPVKVKSGLVIGWLHRLMSWQPSAADACLALEYWNRNGNTSPGPLTPLVLTSNNGSDFRQLSNVSQHKMDATQRSHAHIPLGTLDC</sequence>
<reference evidence="2" key="1">
    <citation type="journal article" date="2019" name="Mol. Biol. Evol.">
        <title>Blast fungal genomes show frequent chromosomal changes, gene gains and losses, and effector gene turnover.</title>
        <authorList>
            <person name="Gomez Luciano L.B."/>
            <person name="Jason Tsai I."/>
            <person name="Chuma I."/>
            <person name="Tosa Y."/>
            <person name="Chen Y.H."/>
            <person name="Li J.Y."/>
            <person name="Li M.Y."/>
            <person name="Jade Lu M.Y."/>
            <person name="Nakayashiki H."/>
            <person name="Li W.H."/>
        </authorList>
    </citation>
    <scope>NUCLEOTIDE SEQUENCE</scope>
    <source>
        <strain evidence="2">NI907</strain>
    </source>
</reference>
<protein>
    <submittedName>
        <fullName evidence="2">Uncharacterized protein</fullName>
    </submittedName>
</protein>
<keyword evidence="1" id="KW-1185">Reference proteome</keyword>
<gene>
    <name evidence="2" type="ORF">PgNI_04023</name>
</gene>